<dbReference type="STRING" id="990712.SAMN05216257_10795"/>
<feature type="coiled-coil region" evidence="1">
    <location>
        <begin position="78"/>
        <end position="161"/>
    </location>
</feature>
<evidence type="ECO:0000256" key="1">
    <source>
        <dbReference type="SAM" id="Coils"/>
    </source>
</evidence>
<dbReference type="PANTHER" id="PTHR21666">
    <property type="entry name" value="PEPTIDASE-RELATED"/>
    <property type="match status" value="1"/>
</dbReference>
<dbReference type="CDD" id="cd12797">
    <property type="entry name" value="M23_peptidase"/>
    <property type="match status" value="1"/>
</dbReference>
<keyword evidence="2" id="KW-1133">Transmembrane helix</keyword>
<evidence type="ECO:0000313" key="5">
    <source>
        <dbReference type="EMBL" id="SDK99858.1"/>
    </source>
</evidence>
<dbReference type="FunFam" id="2.70.70.10:FF:000006">
    <property type="entry name" value="M23 family peptidase"/>
    <property type="match status" value="1"/>
</dbReference>
<feature type="transmembrane region" description="Helical" evidence="2">
    <location>
        <begin position="47"/>
        <end position="69"/>
    </location>
</feature>
<dbReference type="AlphaFoldDB" id="A0A1G9GGN4"/>
<keyword evidence="1" id="KW-0175">Coiled coil</keyword>
<dbReference type="EMBL" id="FNFV01000007">
    <property type="protein sequence ID" value="SDK99858.1"/>
    <property type="molecule type" value="Genomic_DNA"/>
</dbReference>
<dbReference type="InterPro" id="IPR050570">
    <property type="entry name" value="Cell_wall_metabolism_enzyme"/>
</dbReference>
<accession>A0A1G9GGN4</accession>
<protein>
    <submittedName>
        <fullName evidence="5">Murein DD-endopeptidase MepM and murein hydrolase activator NlpD, contain LysM domain</fullName>
    </submittedName>
</protein>
<sequence>MTGRPGPLHGVSVRLNALLERRFPERRVFVRSDSETRFIRLTPAAQAIALTGSVLLVGWTILASAIVFMDSIGSGSLREQAERERLLYEERLNRLSQERDRRAEEARLAQERFNTALAQVSRMQSALLASEDRREELERGIEAVQVTLRRTIAERDEARRKLAALQAPKPREGLPAEDFATTVDFLTAALGQAAEERDMMALMAEAARQEIARLEEERRLIDARNDRIFEQLEDAVALSLVPLDKMFRSAGLPTEDILRQLKATHSGQGGPLTPLVLSTKGSEVDPDSMRANAILEQLDRLNLYRIAAEKVPFAIPLRSAFRYTSGFGMRWGRPHKGTDFAAAYGTPIYATADGVVTHAGWASGYGRLVKIQHEFGVETRYAHLSSIAVRVGQRVSRGDRIGAMGNSGRSTGTHLHYEVRINGEAVNPMVYIKAANDVF</sequence>
<evidence type="ECO:0000259" key="3">
    <source>
        <dbReference type="Pfam" id="PF01551"/>
    </source>
</evidence>
<dbReference type="Pfam" id="PF19353">
    <property type="entry name" value="DUF5930"/>
    <property type="match status" value="1"/>
</dbReference>
<dbReference type="OrthoDB" id="9805070at2"/>
<dbReference type="Gene3D" id="2.70.70.10">
    <property type="entry name" value="Glucose Permease (Domain IIA)"/>
    <property type="match status" value="1"/>
</dbReference>
<dbReference type="SUPFAM" id="SSF51261">
    <property type="entry name" value="Duplicated hybrid motif"/>
    <property type="match status" value="1"/>
</dbReference>
<keyword evidence="2" id="KW-0812">Transmembrane</keyword>
<feature type="coiled-coil region" evidence="1">
    <location>
        <begin position="197"/>
        <end position="231"/>
    </location>
</feature>
<organism evidence="5 6">
    <name type="scientific">Meinhardsimonia xiamenensis</name>
    <dbReference type="NCBI Taxonomy" id="990712"/>
    <lineage>
        <taxon>Bacteria</taxon>
        <taxon>Pseudomonadati</taxon>
        <taxon>Pseudomonadota</taxon>
        <taxon>Alphaproteobacteria</taxon>
        <taxon>Rhodobacterales</taxon>
        <taxon>Paracoccaceae</taxon>
        <taxon>Meinhardsimonia</taxon>
    </lineage>
</organism>
<keyword evidence="2" id="KW-0472">Membrane</keyword>
<name>A0A1G9GGN4_9RHOB</name>
<dbReference type="Proteomes" id="UP000199328">
    <property type="component" value="Unassembled WGS sequence"/>
</dbReference>
<feature type="domain" description="M23ase beta-sheet core" evidence="3">
    <location>
        <begin position="334"/>
        <end position="428"/>
    </location>
</feature>
<gene>
    <name evidence="5" type="ORF">SAMN05216257_10795</name>
</gene>
<evidence type="ECO:0000259" key="4">
    <source>
        <dbReference type="Pfam" id="PF19353"/>
    </source>
</evidence>
<dbReference type="PANTHER" id="PTHR21666:SF270">
    <property type="entry name" value="MUREIN HYDROLASE ACTIVATOR ENVC"/>
    <property type="match status" value="1"/>
</dbReference>
<keyword evidence="6" id="KW-1185">Reference proteome</keyword>
<feature type="domain" description="DUF5930" evidence="4">
    <location>
        <begin position="11"/>
        <end position="322"/>
    </location>
</feature>
<dbReference type="GO" id="GO:0004222">
    <property type="term" value="F:metalloendopeptidase activity"/>
    <property type="evidence" value="ECO:0007669"/>
    <property type="project" value="TreeGrafter"/>
</dbReference>
<evidence type="ECO:0000313" key="6">
    <source>
        <dbReference type="Proteomes" id="UP000199328"/>
    </source>
</evidence>
<evidence type="ECO:0000256" key="2">
    <source>
        <dbReference type="SAM" id="Phobius"/>
    </source>
</evidence>
<reference evidence="6" key="1">
    <citation type="submission" date="2016-10" db="EMBL/GenBank/DDBJ databases">
        <authorList>
            <person name="Varghese N."/>
            <person name="Submissions S."/>
        </authorList>
    </citation>
    <scope>NUCLEOTIDE SEQUENCE [LARGE SCALE GENOMIC DNA]</scope>
    <source>
        <strain evidence="6">CGMCC 1.10789</strain>
    </source>
</reference>
<dbReference type="InterPro" id="IPR016047">
    <property type="entry name" value="M23ase_b-sheet_dom"/>
</dbReference>
<dbReference type="RefSeq" id="WP_092501102.1">
    <property type="nucleotide sequence ID" value="NZ_FNFV01000007.1"/>
</dbReference>
<proteinExistence type="predicted"/>
<keyword evidence="5" id="KW-0378">Hydrolase</keyword>
<dbReference type="InterPro" id="IPR011055">
    <property type="entry name" value="Dup_hybrid_motif"/>
</dbReference>
<dbReference type="InterPro" id="IPR045974">
    <property type="entry name" value="DUF5930"/>
</dbReference>
<dbReference type="Pfam" id="PF01551">
    <property type="entry name" value="Peptidase_M23"/>
    <property type="match status" value="1"/>
</dbReference>